<protein>
    <submittedName>
        <fullName evidence="1">Uncharacterized protein</fullName>
    </submittedName>
</protein>
<proteinExistence type="predicted"/>
<gene>
    <name evidence="1" type="ORF">THTE_0832</name>
</gene>
<sequence length="155" mass="18079">MLYVECFADEKLVHSLGVRRRHVRHAKCKGEVLNKLRQQPAGIGLVDQDPHAAQPSELNNYREIKRGGGLILLEHRDGSNRRVIILCPRLEEWLYQRAATRGINPQKYGLPGSAQELKKIPHYETKQQFPEFLQQLRQLDEEMALLEDWLREFTV</sequence>
<reference evidence="1 2" key="1">
    <citation type="journal article" name="Front. Microbiol.">
        <title>Sugar Metabolism of the First Thermophilic Planctomycete Thermogutta terrifontis: Comparative Genomic and Transcriptomic Approaches.</title>
        <authorList>
            <person name="Elcheninov A.G."/>
            <person name="Menzel P."/>
            <person name="Gudbergsdottir S.R."/>
            <person name="Slesarev A.I."/>
            <person name="Kadnikov V.V."/>
            <person name="Krogh A."/>
            <person name="Bonch-Osmolovskaya E.A."/>
            <person name="Peng X."/>
            <person name="Kublanov I.V."/>
        </authorList>
    </citation>
    <scope>NUCLEOTIDE SEQUENCE [LARGE SCALE GENOMIC DNA]</scope>
    <source>
        <strain evidence="1 2">R1</strain>
    </source>
</reference>
<accession>A0A286RBT6</accession>
<evidence type="ECO:0000313" key="1">
    <source>
        <dbReference type="EMBL" id="ASV73434.1"/>
    </source>
</evidence>
<dbReference type="RefSeq" id="WP_095414037.1">
    <property type="nucleotide sequence ID" value="NZ_CP018477.1"/>
</dbReference>
<keyword evidence="2" id="KW-1185">Reference proteome</keyword>
<dbReference type="OrthoDB" id="954439at2"/>
<dbReference type="AlphaFoldDB" id="A0A286RBT6"/>
<organism evidence="1 2">
    <name type="scientific">Thermogutta terrifontis</name>
    <dbReference type="NCBI Taxonomy" id="1331910"/>
    <lineage>
        <taxon>Bacteria</taxon>
        <taxon>Pseudomonadati</taxon>
        <taxon>Planctomycetota</taxon>
        <taxon>Planctomycetia</taxon>
        <taxon>Pirellulales</taxon>
        <taxon>Thermoguttaceae</taxon>
        <taxon>Thermogutta</taxon>
    </lineage>
</organism>
<evidence type="ECO:0000313" key="2">
    <source>
        <dbReference type="Proteomes" id="UP000215086"/>
    </source>
</evidence>
<dbReference type="KEGG" id="ttf:THTE_0832"/>
<dbReference type="Proteomes" id="UP000215086">
    <property type="component" value="Chromosome"/>
</dbReference>
<name>A0A286RBT6_9BACT</name>
<dbReference type="EMBL" id="CP018477">
    <property type="protein sequence ID" value="ASV73434.1"/>
    <property type="molecule type" value="Genomic_DNA"/>
</dbReference>